<keyword evidence="3" id="KW-1185">Reference proteome</keyword>
<dbReference type="SUPFAM" id="SSF50800">
    <property type="entry name" value="PK beta-barrel domain-like"/>
    <property type="match status" value="1"/>
</dbReference>
<dbReference type="PROSITE" id="PS51340">
    <property type="entry name" value="MOSC"/>
    <property type="match status" value="1"/>
</dbReference>
<dbReference type="InterPro" id="IPR005302">
    <property type="entry name" value="MoCF_Sase_C"/>
</dbReference>
<dbReference type="Proteomes" id="UP000606922">
    <property type="component" value="Unassembled WGS sequence"/>
</dbReference>
<dbReference type="InterPro" id="IPR011037">
    <property type="entry name" value="Pyrv_Knase-like_insert_dom_sf"/>
</dbReference>
<sequence length="182" mass="19094">MNRIPGAVVAVSRSSSHDFSKPTAGAITLVEGWGVEGDAHAGATTQHLYLVKKDPTRANLTQVHLIQEELFAELADRFVVRPGELGENVTTSGVDLLTLPLGTRLHLGDDAVVEVTGLRSPCSKINAYQGGLMKALVSKDGDGQIIRKSGVMGIVVTGGVVMPGDPLRVELPEGEHVALGVV</sequence>
<proteinExistence type="predicted"/>
<organism evidence="2 3">
    <name type="scientific">Conyzicola nivalis</name>
    <dbReference type="NCBI Taxonomy" id="1477021"/>
    <lineage>
        <taxon>Bacteria</taxon>
        <taxon>Bacillati</taxon>
        <taxon>Actinomycetota</taxon>
        <taxon>Actinomycetes</taxon>
        <taxon>Micrococcales</taxon>
        <taxon>Microbacteriaceae</taxon>
        <taxon>Conyzicola</taxon>
    </lineage>
</organism>
<dbReference type="RefSeq" id="WP_188509336.1">
    <property type="nucleotide sequence ID" value="NZ_BMGB01000001.1"/>
</dbReference>
<protein>
    <submittedName>
        <fullName evidence="2">MOSC domain-containing protein</fullName>
    </submittedName>
</protein>
<dbReference type="PANTHER" id="PTHR36930:SF1">
    <property type="entry name" value="MOSC DOMAIN-CONTAINING PROTEIN"/>
    <property type="match status" value="1"/>
</dbReference>
<dbReference type="GO" id="GO:0030151">
    <property type="term" value="F:molybdenum ion binding"/>
    <property type="evidence" value="ECO:0007669"/>
    <property type="project" value="InterPro"/>
</dbReference>
<dbReference type="GO" id="GO:0003824">
    <property type="term" value="F:catalytic activity"/>
    <property type="evidence" value="ECO:0007669"/>
    <property type="project" value="InterPro"/>
</dbReference>
<name>A0A916WGM2_9MICO</name>
<evidence type="ECO:0000259" key="1">
    <source>
        <dbReference type="PROSITE" id="PS51340"/>
    </source>
</evidence>
<comment type="caution">
    <text evidence="2">The sequence shown here is derived from an EMBL/GenBank/DDBJ whole genome shotgun (WGS) entry which is preliminary data.</text>
</comment>
<reference evidence="2" key="1">
    <citation type="journal article" date="2014" name="Int. J. Syst. Evol. Microbiol.">
        <title>Complete genome sequence of Corynebacterium casei LMG S-19264T (=DSM 44701T), isolated from a smear-ripened cheese.</title>
        <authorList>
            <consortium name="US DOE Joint Genome Institute (JGI-PGF)"/>
            <person name="Walter F."/>
            <person name="Albersmeier A."/>
            <person name="Kalinowski J."/>
            <person name="Ruckert C."/>
        </authorList>
    </citation>
    <scope>NUCLEOTIDE SEQUENCE</scope>
    <source>
        <strain evidence="2">CGMCC 1.12813</strain>
    </source>
</reference>
<dbReference type="PANTHER" id="PTHR36930">
    <property type="entry name" value="METAL-SULFUR CLUSTER BIOSYNTHESIS PROTEINS YUAD-RELATED"/>
    <property type="match status" value="1"/>
</dbReference>
<dbReference type="GO" id="GO:0030170">
    <property type="term" value="F:pyridoxal phosphate binding"/>
    <property type="evidence" value="ECO:0007669"/>
    <property type="project" value="InterPro"/>
</dbReference>
<dbReference type="Gene3D" id="2.40.33.20">
    <property type="entry name" value="PK beta-barrel domain-like"/>
    <property type="match status" value="1"/>
</dbReference>
<dbReference type="Pfam" id="PF03473">
    <property type="entry name" value="MOSC"/>
    <property type="match status" value="1"/>
</dbReference>
<dbReference type="EMBL" id="BMGB01000001">
    <property type="protein sequence ID" value="GGA95459.1"/>
    <property type="molecule type" value="Genomic_DNA"/>
</dbReference>
<accession>A0A916WGM2</accession>
<dbReference type="AlphaFoldDB" id="A0A916WGM2"/>
<feature type="domain" description="MOSC" evidence="1">
    <location>
        <begin position="21"/>
        <end position="170"/>
    </location>
</feature>
<evidence type="ECO:0000313" key="2">
    <source>
        <dbReference type="EMBL" id="GGA95459.1"/>
    </source>
</evidence>
<reference evidence="2" key="2">
    <citation type="submission" date="2020-09" db="EMBL/GenBank/DDBJ databases">
        <authorList>
            <person name="Sun Q."/>
            <person name="Zhou Y."/>
        </authorList>
    </citation>
    <scope>NUCLEOTIDE SEQUENCE</scope>
    <source>
        <strain evidence="2">CGMCC 1.12813</strain>
    </source>
</reference>
<evidence type="ECO:0000313" key="3">
    <source>
        <dbReference type="Proteomes" id="UP000606922"/>
    </source>
</evidence>
<dbReference type="InterPro" id="IPR052716">
    <property type="entry name" value="MOSC_domain"/>
</dbReference>
<gene>
    <name evidence="2" type="ORF">GCM10010979_07340</name>
</gene>